<dbReference type="SUPFAM" id="SSF49464">
    <property type="entry name" value="Carboxypeptidase regulatory domain-like"/>
    <property type="match status" value="1"/>
</dbReference>
<dbReference type="Gene3D" id="2.40.170.20">
    <property type="entry name" value="TonB-dependent receptor, beta-barrel domain"/>
    <property type="match status" value="1"/>
</dbReference>
<gene>
    <name evidence="9" type="ORF">BDD14_4906</name>
</gene>
<evidence type="ECO:0000313" key="9">
    <source>
        <dbReference type="EMBL" id="RZU43257.1"/>
    </source>
</evidence>
<dbReference type="PROSITE" id="PS51257">
    <property type="entry name" value="PROKAR_LIPOPROTEIN"/>
    <property type="match status" value="1"/>
</dbReference>
<dbReference type="InterPro" id="IPR036942">
    <property type="entry name" value="Beta-barrel_TonB_sf"/>
</dbReference>
<proteinExistence type="predicted"/>
<dbReference type="GO" id="GO:0004180">
    <property type="term" value="F:carboxypeptidase activity"/>
    <property type="evidence" value="ECO:0007669"/>
    <property type="project" value="UniProtKB-KW"/>
</dbReference>
<protein>
    <submittedName>
        <fullName evidence="9">Carboxypeptidase family protein</fullName>
    </submittedName>
</protein>
<dbReference type="InterPro" id="IPR057601">
    <property type="entry name" value="Oar-like_b-barrel"/>
</dbReference>
<evidence type="ECO:0000259" key="8">
    <source>
        <dbReference type="Pfam" id="PF25183"/>
    </source>
</evidence>
<keyword evidence="2" id="KW-0813">Transport</keyword>
<evidence type="ECO:0000256" key="1">
    <source>
        <dbReference type="ARBA" id="ARBA00004571"/>
    </source>
</evidence>
<dbReference type="SUPFAM" id="SSF56935">
    <property type="entry name" value="Porins"/>
    <property type="match status" value="1"/>
</dbReference>
<dbReference type="Gene3D" id="2.60.40.1120">
    <property type="entry name" value="Carboxypeptidase-like, regulatory domain"/>
    <property type="match status" value="1"/>
</dbReference>
<reference evidence="9 10" key="1">
    <citation type="submission" date="2019-02" db="EMBL/GenBank/DDBJ databases">
        <title>Genomic Encyclopedia of Archaeal and Bacterial Type Strains, Phase II (KMG-II): from individual species to whole genera.</title>
        <authorList>
            <person name="Goeker M."/>
        </authorList>
    </citation>
    <scope>NUCLEOTIDE SEQUENCE [LARGE SCALE GENOMIC DNA]</scope>
    <source>
        <strain evidence="9 10">DSM 18101</strain>
    </source>
</reference>
<keyword evidence="9" id="KW-0121">Carboxypeptidase</keyword>
<organism evidence="9 10">
    <name type="scientific">Edaphobacter modestus</name>
    <dbReference type="NCBI Taxonomy" id="388466"/>
    <lineage>
        <taxon>Bacteria</taxon>
        <taxon>Pseudomonadati</taxon>
        <taxon>Acidobacteriota</taxon>
        <taxon>Terriglobia</taxon>
        <taxon>Terriglobales</taxon>
        <taxon>Acidobacteriaceae</taxon>
        <taxon>Edaphobacter</taxon>
    </lineage>
</organism>
<dbReference type="InterPro" id="IPR039426">
    <property type="entry name" value="TonB-dep_rcpt-like"/>
</dbReference>
<evidence type="ECO:0000256" key="7">
    <source>
        <dbReference type="SAM" id="Phobius"/>
    </source>
</evidence>
<keyword evidence="5 7" id="KW-0472">Membrane</keyword>
<evidence type="ECO:0000256" key="4">
    <source>
        <dbReference type="ARBA" id="ARBA00022692"/>
    </source>
</evidence>
<dbReference type="GO" id="GO:0044718">
    <property type="term" value="P:siderophore transmembrane transport"/>
    <property type="evidence" value="ECO:0007669"/>
    <property type="project" value="TreeGrafter"/>
</dbReference>
<feature type="transmembrane region" description="Helical" evidence="7">
    <location>
        <begin position="20"/>
        <end position="38"/>
    </location>
</feature>
<accession>A0A4Q7YZB2</accession>
<dbReference type="AlphaFoldDB" id="A0A4Q7YZB2"/>
<evidence type="ECO:0000256" key="5">
    <source>
        <dbReference type="ARBA" id="ARBA00023136"/>
    </source>
</evidence>
<keyword evidence="10" id="KW-1185">Reference proteome</keyword>
<dbReference type="Pfam" id="PF13620">
    <property type="entry name" value="CarboxypepD_reg"/>
    <property type="match status" value="1"/>
</dbReference>
<evidence type="ECO:0000256" key="2">
    <source>
        <dbReference type="ARBA" id="ARBA00022448"/>
    </source>
</evidence>
<keyword evidence="9" id="KW-0378">Hydrolase</keyword>
<evidence type="ECO:0000256" key="3">
    <source>
        <dbReference type="ARBA" id="ARBA00022452"/>
    </source>
</evidence>
<keyword evidence="3" id="KW-1134">Transmembrane beta strand</keyword>
<sequence length="1170" mass="128222">MQTQKTSRTPCSNRIRHRFIHALLLMPFIVSCFLSLPAQEFRSSIAGVVTDPGGNAVKSAAVMVRNTDTGALFSTKTNDHGNYIAPSLTPGTYEVHVEAPTFRAFLQNGITLQASEQLHVDVMLLLGNVSQEVQVTADAPIVDASNAAIGQVITTREVEDLPQNGRTPVVLAQLALGVASTNHPGQTRPFDNAGAASVSIAGTPTESTEILLDGSPDTDNLLKLAYSPPQDIVQSVNVNVFQVDAGYGHSGGGVLNQVTKGGTNNYHGSVYEYAQFAALNANTYFADQQHKPKPNTHYHQYGLSLGGPIRIPKLFDGRDRVFFEFAWEGIRDSQPASGFLTVPTDAERAGDFSALLAGGTKYQIYDPATATVDSKGNVTRQPFKNNIIPQSRLNPIALQLMKFYPAPNTVNTSFDGTNNYFTSFPSVDLYDNQFGRLDFNLGTRDKLFLDVRHSQRTQTTNNYFHNIATGDPLDRVNWGSGVDNVYTVNPTTLINTRVNWNRYVNYAIAGSQGLDPTPLGYPGYLTANTTLLEYPSIQISTCKTTTYACLFTPNNLAASTYTESYHLLNSLTKVIHEHVLKIGVDARQYRVANIAYNYSAGQFTFGNTFTQASSGSAPAPLGQDLAALLLGLPTAGEYDHNVFLSTHSNYLGIYVQDDWRVSKTLTLNLGLRFDHDFPLYERHNRAINGFDPTITTPLSAHAMAAYNAKPIPEIPIGQFNVPGGLTYASDAKPQLYDTPSKTFSPRVGFAWSPDYLNGKTVLTGGFSIFVFPLLDVGTVNSTGFSSTTPYVATNDNYATAAHSLSDPFPAGYLQPTGSSLGASTSQGQLIYWFNPDFHNAYSERYAFSVQQQLDANTYMQIAYLGAHYVKLPVQRSLNFIPRQYLSTSPIRDTTLVNSLSSNVPNPFSGLLPGTTLNGSMIARAQLLLPYPQYPVDQVIEQNVSNGSVRFNSFNARIQRRLTHGLSLLANYTWSRNIEQDSLLNEADAKYEKRISSFDYPQHLVISSTYKLPYPVLGGDGIVGHLQHALLGGWAASGTYLLQSGAPLSWGNVVYLGGELHLNPKKTVGAAFDTSRFDMDPSHQPTYNIRTFHTTDSRWRGDITNNIDVSLAKQVSYRDRITGELRVEAFNFLNHVTFSNPNLTPTSVAFGTITGQANESRTLQVSAHIRF</sequence>
<dbReference type="InterPro" id="IPR008969">
    <property type="entry name" value="CarboxyPept-like_regulatory"/>
</dbReference>
<dbReference type="GO" id="GO:0015344">
    <property type="term" value="F:siderophore uptake transmembrane transporter activity"/>
    <property type="evidence" value="ECO:0007669"/>
    <property type="project" value="TreeGrafter"/>
</dbReference>
<comment type="subcellular location">
    <subcellularLocation>
        <location evidence="1">Cell outer membrane</location>
        <topology evidence="1">Multi-pass membrane protein</topology>
    </subcellularLocation>
</comment>
<dbReference type="EMBL" id="SHKW01000001">
    <property type="protein sequence ID" value="RZU43257.1"/>
    <property type="molecule type" value="Genomic_DNA"/>
</dbReference>
<dbReference type="PANTHER" id="PTHR30069:SF46">
    <property type="entry name" value="OAR PROTEIN"/>
    <property type="match status" value="1"/>
</dbReference>
<comment type="caution">
    <text evidence="9">The sequence shown here is derived from an EMBL/GenBank/DDBJ whole genome shotgun (WGS) entry which is preliminary data.</text>
</comment>
<keyword evidence="6" id="KW-0998">Cell outer membrane</keyword>
<dbReference type="GO" id="GO:0009279">
    <property type="term" value="C:cell outer membrane"/>
    <property type="evidence" value="ECO:0007669"/>
    <property type="project" value="UniProtKB-SubCell"/>
</dbReference>
<dbReference type="Proteomes" id="UP000292958">
    <property type="component" value="Unassembled WGS sequence"/>
</dbReference>
<evidence type="ECO:0000313" key="10">
    <source>
        <dbReference type="Proteomes" id="UP000292958"/>
    </source>
</evidence>
<keyword evidence="9" id="KW-0645">Protease</keyword>
<feature type="domain" description="TonB-dependent transporter Oar-like beta-barrel" evidence="8">
    <location>
        <begin position="258"/>
        <end position="1163"/>
    </location>
</feature>
<keyword evidence="7" id="KW-1133">Transmembrane helix</keyword>
<name>A0A4Q7YZB2_9BACT</name>
<dbReference type="PANTHER" id="PTHR30069">
    <property type="entry name" value="TONB-DEPENDENT OUTER MEMBRANE RECEPTOR"/>
    <property type="match status" value="1"/>
</dbReference>
<evidence type="ECO:0000256" key="6">
    <source>
        <dbReference type="ARBA" id="ARBA00023237"/>
    </source>
</evidence>
<dbReference type="Pfam" id="PF25183">
    <property type="entry name" value="OMP_b-brl_4"/>
    <property type="match status" value="1"/>
</dbReference>
<keyword evidence="4 7" id="KW-0812">Transmembrane</keyword>